<sequence length="203" mass="22583">MSKCNDIALKITVIGEYFVGKTSIVGRFVDGTFDETYSATIGFNFLTKAIEYNGSSYILNIWDTSGSERHRAVAPNYYRGTDGCLLVYDVSNPKSLEPLAYWYDEFTSFVTTGLNAATVPTLLIGNKSDIGFAQSTAREAENFAEMHNIPHHFIVSARNGNNIDAVFKTMVELCSGHQIMNFLSITQSHSDMLNEKGRKKECC</sequence>
<keyword evidence="3" id="KW-0342">GTP-binding</keyword>
<evidence type="ECO:0000256" key="3">
    <source>
        <dbReference type="ARBA" id="ARBA00023134"/>
    </source>
</evidence>
<dbReference type="SMART" id="SM00173">
    <property type="entry name" value="RAS"/>
    <property type="match status" value="1"/>
</dbReference>
<dbReference type="GeneID" id="94834500"/>
<evidence type="ECO:0000313" key="5">
    <source>
        <dbReference type="Proteomes" id="UP000179807"/>
    </source>
</evidence>
<keyword evidence="5" id="KW-1185">Reference proteome</keyword>
<dbReference type="InterPro" id="IPR027417">
    <property type="entry name" value="P-loop_NTPase"/>
</dbReference>
<proteinExistence type="inferred from homology"/>
<dbReference type="RefSeq" id="XP_068365551.1">
    <property type="nucleotide sequence ID" value="XM_068499796.1"/>
</dbReference>
<accession>A0A1J4KM74</accession>
<evidence type="ECO:0000256" key="2">
    <source>
        <dbReference type="ARBA" id="ARBA00022741"/>
    </source>
</evidence>
<dbReference type="NCBIfam" id="TIGR00231">
    <property type="entry name" value="small_GTP"/>
    <property type="match status" value="1"/>
</dbReference>
<dbReference type="EMBL" id="MLAK01000564">
    <property type="protein sequence ID" value="OHT12415.1"/>
    <property type="molecule type" value="Genomic_DNA"/>
</dbReference>
<dbReference type="InterPro" id="IPR001806">
    <property type="entry name" value="Small_GTPase"/>
</dbReference>
<dbReference type="PRINTS" id="PR00449">
    <property type="entry name" value="RASTRNSFRMNG"/>
</dbReference>
<dbReference type="SUPFAM" id="SSF52540">
    <property type="entry name" value="P-loop containing nucleoside triphosphate hydrolases"/>
    <property type="match status" value="1"/>
</dbReference>
<comment type="caution">
    <text evidence="4">The sequence shown here is derived from an EMBL/GenBank/DDBJ whole genome shotgun (WGS) entry which is preliminary data.</text>
</comment>
<protein>
    <submittedName>
        <fullName evidence="4">Small GTP-binding protein</fullName>
    </submittedName>
</protein>
<gene>
    <name evidence="4" type="ORF">TRFO_17795</name>
</gene>
<reference evidence="4" key="1">
    <citation type="submission" date="2016-10" db="EMBL/GenBank/DDBJ databases">
        <authorList>
            <person name="Benchimol M."/>
            <person name="Almeida L.G."/>
            <person name="Vasconcelos A.T."/>
            <person name="Perreira-Neves A."/>
            <person name="Rosa I.A."/>
            <person name="Tasca T."/>
            <person name="Bogo M.R."/>
            <person name="de Souza W."/>
        </authorList>
    </citation>
    <scope>NUCLEOTIDE SEQUENCE [LARGE SCALE GENOMIC DNA]</scope>
    <source>
        <strain evidence="4">K</strain>
    </source>
</reference>
<keyword evidence="2" id="KW-0547">Nucleotide-binding</keyword>
<dbReference type="CDD" id="cd00154">
    <property type="entry name" value="Rab"/>
    <property type="match status" value="1"/>
</dbReference>
<dbReference type="SMART" id="SM00175">
    <property type="entry name" value="RAB"/>
    <property type="match status" value="1"/>
</dbReference>
<dbReference type="AlphaFoldDB" id="A0A1J4KM74"/>
<dbReference type="GO" id="GO:0003924">
    <property type="term" value="F:GTPase activity"/>
    <property type="evidence" value="ECO:0007669"/>
    <property type="project" value="InterPro"/>
</dbReference>
<comment type="similarity">
    <text evidence="1">Belongs to the small GTPase superfamily. Rab family.</text>
</comment>
<dbReference type="GO" id="GO:0005525">
    <property type="term" value="F:GTP binding"/>
    <property type="evidence" value="ECO:0007669"/>
    <property type="project" value="UniProtKB-KW"/>
</dbReference>
<dbReference type="SMART" id="SM00174">
    <property type="entry name" value="RHO"/>
    <property type="match status" value="1"/>
</dbReference>
<organism evidence="4 5">
    <name type="scientific">Tritrichomonas foetus</name>
    <dbReference type="NCBI Taxonomy" id="1144522"/>
    <lineage>
        <taxon>Eukaryota</taxon>
        <taxon>Metamonada</taxon>
        <taxon>Parabasalia</taxon>
        <taxon>Tritrichomonadida</taxon>
        <taxon>Tritrichomonadidae</taxon>
        <taxon>Tritrichomonas</taxon>
    </lineage>
</organism>
<dbReference type="PANTHER" id="PTHR47981:SF20">
    <property type="entry name" value="RAS-RELATED PROTEIN RAB-7A"/>
    <property type="match status" value="1"/>
</dbReference>
<name>A0A1J4KM74_9EUKA</name>
<dbReference type="VEuPathDB" id="TrichDB:TRFO_17795"/>
<dbReference type="PROSITE" id="PS51421">
    <property type="entry name" value="RAS"/>
    <property type="match status" value="1"/>
</dbReference>
<dbReference type="Proteomes" id="UP000179807">
    <property type="component" value="Unassembled WGS sequence"/>
</dbReference>
<dbReference type="PANTHER" id="PTHR47981">
    <property type="entry name" value="RAB FAMILY"/>
    <property type="match status" value="1"/>
</dbReference>
<evidence type="ECO:0000313" key="4">
    <source>
        <dbReference type="EMBL" id="OHT12415.1"/>
    </source>
</evidence>
<dbReference type="FunFam" id="3.40.50.300:FF:001329">
    <property type="entry name" value="Small GTP-binding protein, putative"/>
    <property type="match status" value="1"/>
</dbReference>
<dbReference type="PROSITE" id="PS51419">
    <property type="entry name" value="RAB"/>
    <property type="match status" value="1"/>
</dbReference>
<dbReference type="Gene3D" id="3.40.50.300">
    <property type="entry name" value="P-loop containing nucleotide triphosphate hydrolases"/>
    <property type="match status" value="1"/>
</dbReference>
<evidence type="ECO:0000256" key="1">
    <source>
        <dbReference type="ARBA" id="ARBA00006270"/>
    </source>
</evidence>
<dbReference type="Pfam" id="PF00071">
    <property type="entry name" value="Ras"/>
    <property type="match status" value="1"/>
</dbReference>
<dbReference type="InterPro" id="IPR005225">
    <property type="entry name" value="Small_GTP-bd"/>
</dbReference>
<dbReference type="OrthoDB" id="1436450at2759"/>